<feature type="compositionally biased region" description="Basic and acidic residues" evidence="1">
    <location>
        <begin position="1"/>
        <end position="11"/>
    </location>
</feature>
<name>A0A4C1XDB1_EUMVA</name>
<evidence type="ECO:0000313" key="2">
    <source>
        <dbReference type="EMBL" id="GBP61836.1"/>
    </source>
</evidence>
<reference evidence="2 3" key="1">
    <citation type="journal article" date="2019" name="Commun. Biol.">
        <title>The bagworm genome reveals a unique fibroin gene that provides high tensile strength.</title>
        <authorList>
            <person name="Kono N."/>
            <person name="Nakamura H."/>
            <person name="Ohtoshi R."/>
            <person name="Tomita M."/>
            <person name="Numata K."/>
            <person name="Arakawa K."/>
        </authorList>
    </citation>
    <scope>NUCLEOTIDE SEQUENCE [LARGE SCALE GENOMIC DNA]</scope>
</reference>
<dbReference type="Proteomes" id="UP000299102">
    <property type="component" value="Unassembled WGS sequence"/>
</dbReference>
<dbReference type="AlphaFoldDB" id="A0A4C1XDB1"/>
<gene>
    <name evidence="2" type="ORF">EVAR_97278_1</name>
</gene>
<feature type="region of interest" description="Disordered" evidence="1">
    <location>
        <begin position="1"/>
        <end position="57"/>
    </location>
</feature>
<sequence>MPSPRSHRDDFGATSATGKLGIRSDATRKGLRKSGVRQRKSKGQADRRRKLETRTRSNEYRIAGAPADANYFATIKQQMDPVRNLLPTQLCGVKMHLRFAIFLHRLAFDLRVRSCEPAAGHETLSENYYKAGTHARRRPPAAARSRCARINIFMRGLRAHFLYAKYSPILIPMSLL</sequence>
<feature type="compositionally biased region" description="Basic residues" evidence="1">
    <location>
        <begin position="29"/>
        <end position="51"/>
    </location>
</feature>
<organism evidence="2 3">
    <name type="scientific">Eumeta variegata</name>
    <name type="common">Bagworm moth</name>
    <name type="synonym">Eumeta japonica</name>
    <dbReference type="NCBI Taxonomy" id="151549"/>
    <lineage>
        <taxon>Eukaryota</taxon>
        <taxon>Metazoa</taxon>
        <taxon>Ecdysozoa</taxon>
        <taxon>Arthropoda</taxon>
        <taxon>Hexapoda</taxon>
        <taxon>Insecta</taxon>
        <taxon>Pterygota</taxon>
        <taxon>Neoptera</taxon>
        <taxon>Endopterygota</taxon>
        <taxon>Lepidoptera</taxon>
        <taxon>Glossata</taxon>
        <taxon>Ditrysia</taxon>
        <taxon>Tineoidea</taxon>
        <taxon>Psychidae</taxon>
        <taxon>Oiketicinae</taxon>
        <taxon>Eumeta</taxon>
    </lineage>
</organism>
<evidence type="ECO:0000313" key="3">
    <source>
        <dbReference type="Proteomes" id="UP000299102"/>
    </source>
</evidence>
<comment type="caution">
    <text evidence="2">The sequence shown here is derived from an EMBL/GenBank/DDBJ whole genome shotgun (WGS) entry which is preliminary data.</text>
</comment>
<protein>
    <submittedName>
        <fullName evidence="2">Uncharacterized protein</fullName>
    </submittedName>
</protein>
<proteinExistence type="predicted"/>
<keyword evidence="3" id="KW-1185">Reference proteome</keyword>
<dbReference type="EMBL" id="BGZK01000824">
    <property type="protein sequence ID" value="GBP61836.1"/>
    <property type="molecule type" value="Genomic_DNA"/>
</dbReference>
<evidence type="ECO:0000256" key="1">
    <source>
        <dbReference type="SAM" id="MobiDB-lite"/>
    </source>
</evidence>
<accession>A0A4C1XDB1</accession>